<dbReference type="EMBL" id="JAAALK010000284">
    <property type="protein sequence ID" value="KAG8067408.1"/>
    <property type="molecule type" value="Genomic_DNA"/>
</dbReference>
<protein>
    <submittedName>
        <fullName evidence="1">Uncharacterized protein</fullName>
    </submittedName>
</protein>
<evidence type="ECO:0000313" key="1">
    <source>
        <dbReference type="EMBL" id="KAG8067408.1"/>
    </source>
</evidence>
<organism evidence="1 2">
    <name type="scientific">Zizania palustris</name>
    <name type="common">Northern wild rice</name>
    <dbReference type="NCBI Taxonomy" id="103762"/>
    <lineage>
        <taxon>Eukaryota</taxon>
        <taxon>Viridiplantae</taxon>
        <taxon>Streptophyta</taxon>
        <taxon>Embryophyta</taxon>
        <taxon>Tracheophyta</taxon>
        <taxon>Spermatophyta</taxon>
        <taxon>Magnoliopsida</taxon>
        <taxon>Liliopsida</taxon>
        <taxon>Poales</taxon>
        <taxon>Poaceae</taxon>
        <taxon>BOP clade</taxon>
        <taxon>Oryzoideae</taxon>
        <taxon>Oryzeae</taxon>
        <taxon>Zizaniinae</taxon>
        <taxon>Zizania</taxon>
    </lineage>
</organism>
<proteinExistence type="predicted"/>
<sequence length="90" mass="9882">MGAKEISHWHFVEQITCSMLYPGARAVNCDHWRREAPTARFIATKGLLQRSESARDAAAAASRSSAGEVGGEDARLVQLRAEERKEVGEV</sequence>
<accession>A0A8J5S8T8</accession>
<gene>
    <name evidence="1" type="ORF">GUJ93_ZPchr0005g15961</name>
</gene>
<evidence type="ECO:0000313" key="2">
    <source>
        <dbReference type="Proteomes" id="UP000729402"/>
    </source>
</evidence>
<keyword evidence="2" id="KW-1185">Reference proteome</keyword>
<comment type="caution">
    <text evidence="1">The sequence shown here is derived from an EMBL/GenBank/DDBJ whole genome shotgun (WGS) entry which is preliminary data.</text>
</comment>
<dbReference type="AlphaFoldDB" id="A0A8J5S8T8"/>
<name>A0A8J5S8T8_ZIZPA</name>
<dbReference type="Proteomes" id="UP000729402">
    <property type="component" value="Unassembled WGS sequence"/>
</dbReference>
<reference evidence="1" key="2">
    <citation type="submission" date="2021-02" db="EMBL/GenBank/DDBJ databases">
        <authorList>
            <person name="Kimball J.A."/>
            <person name="Haas M.W."/>
            <person name="Macchietto M."/>
            <person name="Kono T."/>
            <person name="Duquette J."/>
            <person name="Shao M."/>
        </authorList>
    </citation>
    <scope>NUCLEOTIDE SEQUENCE</scope>
    <source>
        <tissue evidence="1">Fresh leaf tissue</tissue>
    </source>
</reference>
<reference evidence="1" key="1">
    <citation type="journal article" date="2021" name="bioRxiv">
        <title>Whole Genome Assembly and Annotation of Northern Wild Rice, Zizania palustris L., Supports a Whole Genome Duplication in the Zizania Genus.</title>
        <authorList>
            <person name="Haas M."/>
            <person name="Kono T."/>
            <person name="Macchietto M."/>
            <person name="Millas R."/>
            <person name="McGilp L."/>
            <person name="Shao M."/>
            <person name="Duquette J."/>
            <person name="Hirsch C.N."/>
            <person name="Kimball J."/>
        </authorList>
    </citation>
    <scope>NUCLEOTIDE SEQUENCE</scope>
    <source>
        <tissue evidence="1">Fresh leaf tissue</tissue>
    </source>
</reference>